<dbReference type="SUPFAM" id="SSF56300">
    <property type="entry name" value="Metallo-dependent phosphatases"/>
    <property type="match status" value="1"/>
</dbReference>
<evidence type="ECO:0000313" key="3">
    <source>
        <dbReference type="Proteomes" id="UP000659344"/>
    </source>
</evidence>
<name>A0ABQ1YUK8_9BACL</name>
<dbReference type="RefSeq" id="WP_188541995.1">
    <property type="nucleotide sequence ID" value="NZ_BMFT01000004.1"/>
</dbReference>
<dbReference type="EMBL" id="BMFT01000004">
    <property type="protein sequence ID" value="GGH36628.1"/>
    <property type="molecule type" value="Genomic_DNA"/>
</dbReference>
<evidence type="ECO:0000313" key="2">
    <source>
        <dbReference type="EMBL" id="GGH36628.1"/>
    </source>
</evidence>
<keyword evidence="3" id="KW-1185">Reference proteome</keyword>
<dbReference type="InterPro" id="IPR004843">
    <property type="entry name" value="Calcineurin-like_PHP"/>
</dbReference>
<comment type="caution">
    <text evidence="2">The sequence shown here is derived from an EMBL/GenBank/DDBJ whole genome shotgun (WGS) entry which is preliminary data.</text>
</comment>
<dbReference type="PANTHER" id="PTHR43143:SF1">
    <property type="entry name" value="SERINE_THREONINE-PROTEIN PHOSPHATASE CPPED1"/>
    <property type="match status" value="1"/>
</dbReference>
<gene>
    <name evidence="2" type="ORF">GCM10008013_43620</name>
</gene>
<protein>
    <recommendedName>
        <fullName evidence="1">Calcineurin-like phosphoesterase domain-containing protein</fullName>
    </recommendedName>
</protein>
<sequence>MSTTVQFTKEQETKTFYNEKQIYSEQRPWIGELPVTNGKDFTFAVLGDRCGIAIPGVFEKALTTVHALQPDFVVSVGDLIEGYLDDEQLAHMQWEHMEALLQEIKLPVFQTIGNHDCGSALMSKVWRERKGLDYYAYRIGRVLFLVVNTEEVPQTMTQEMEVGFRQISELVKHDPEQVIAMMHQHFDQGNSEGNAHQTVNNVLSEEQIAFFTEVLRENEDVTWTFVTMHTPMWKGNDAGFGKLTELLSTRKHTMLAGHFHELEFTGPSDHARIQMGRTGAIPHKSSKGDIQHILWVTVKDGIPSFQVIGLDGIYTIQHFEL</sequence>
<organism evidence="2 3">
    <name type="scientific">Paenibacillus segetis</name>
    <dbReference type="NCBI Taxonomy" id="1325360"/>
    <lineage>
        <taxon>Bacteria</taxon>
        <taxon>Bacillati</taxon>
        <taxon>Bacillota</taxon>
        <taxon>Bacilli</taxon>
        <taxon>Bacillales</taxon>
        <taxon>Paenibacillaceae</taxon>
        <taxon>Paenibacillus</taxon>
    </lineage>
</organism>
<evidence type="ECO:0000259" key="1">
    <source>
        <dbReference type="Pfam" id="PF00149"/>
    </source>
</evidence>
<dbReference type="PANTHER" id="PTHR43143">
    <property type="entry name" value="METALLOPHOSPHOESTERASE, CALCINEURIN SUPERFAMILY"/>
    <property type="match status" value="1"/>
</dbReference>
<reference evidence="3" key="1">
    <citation type="journal article" date="2019" name="Int. J. Syst. Evol. Microbiol.">
        <title>The Global Catalogue of Microorganisms (GCM) 10K type strain sequencing project: providing services to taxonomists for standard genome sequencing and annotation.</title>
        <authorList>
            <consortium name="The Broad Institute Genomics Platform"/>
            <consortium name="The Broad Institute Genome Sequencing Center for Infectious Disease"/>
            <person name="Wu L."/>
            <person name="Ma J."/>
        </authorList>
    </citation>
    <scope>NUCLEOTIDE SEQUENCE [LARGE SCALE GENOMIC DNA]</scope>
    <source>
        <strain evidence="3">CGMCC 1.12769</strain>
    </source>
</reference>
<dbReference type="InterPro" id="IPR051918">
    <property type="entry name" value="STPP_CPPED1"/>
</dbReference>
<feature type="domain" description="Calcineurin-like phosphoesterase" evidence="1">
    <location>
        <begin position="42"/>
        <end position="261"/>
    </location>
</feature>
<proteinExistence type="predicted"/>
<accession>A0ABQ1YUK8</accession>
<dbReference type="Pfam" id="PF00149">
    <property type="entry name" value="Metallophos"/>
    <property type="match status" value="1"/>
</dbReference>
<dbReference type="Gene3D" id="3.60.21.10">
    <property type="match status" value="1"/>
</dbReference>
<dbReference type="InterPro" id="IPR029052">
    <property type="entry name" value="Metallo-depent_PP-like"/>
</dbReference>
<dbReference type="Proteomes" id="UP000659344">
    <property type="component" value="Unassembled WGS sequence"/>
</dbReference>